<name>A0A1L8SP17_9ENTE</name>
<comment type="caution">
    <text evidence="1">The sequence shown here is derived from an EMBL/GenBank/DDBJ whole genome shotgun (WGS) entry which is preliminary data.</text>
</comment>
<dbReference type="EMBL" id="JXKM01000017">
    <property type="protein sequence ID" value="OJG33753.1"/>
    <property type="molecule type" value="Genomic_DNA"/>
</dbReference>
<reference evidence="1 2" key="1">
    <citation type="submission" date="2014-12" db="EMBL/GenBank/DDBJ databases">
        <title>Draft genome sequences of 29 type strains of Enterococci.</title>
        <authorList>
            <person name="Zhong Z."/>
            <person name="Sun Z."/>
            <person name="Liu W."/>
            <person name="Zhang W."/>
            <person name="Zhang H."/>
        </authorList>
    </citation>
    <scope>NUCLEOTIDE SEQUENCE [LARGE SCALE GENOMIC DNA]</scope>
    <source>
        <strain evidence="1 2">DSM 22802</strain>
    </source>
</reference>
<dbReference type="AlphaFoldDB" id="A0A1L8SP17"/>
<organism evidence="1 2">
    <name type="scientific">Enterococcus devriesei</name>
    <dbReference type="NCBI Taxonomy" id="319970"/>
    <lineage>
        <taxon>Bacteria</taxon>
        <taxon>Bacillati</taxon>
        <taxon>Bacillota</taxon>
        <taxon>Bacilli</taxon>
        <taxon>Lactobacillales</taxon>
        <taxon>Enterococcaceae</taxon>
        <taxon>Enterococcus</taxon>
    </lineage>
</organism>
<dbReference type="STRING" id="319970.RV00_GL001007"/>
<sequence length="63" mass="7424">MNIEEAKQIFASKEFKTLGELKNFLDELDPVYLECKLTNEVTGGGVYFMIYDFFLEKKMIEFN</sequence>
<keyword evidence="2" id="KW-1185">Reference proteome</keyword>
<accession>A0A1L8SP17</accession>
<gene>
    <name evidence="1" type="ORF">RV00_GL001007</name>
</gene>
<proteinExistence type="predicted"/>
<dbReference type="RefSeq" id="WP_071863348.1">
    <property type="nucleotide sequence ID" value="NZ_JBHLVS010000005.1"/>
</dbReference>
<evidence type="ECO:0000313" key="1">
    <source>
        <dbReference type="EMBL" id="OJG33753.1"/>
    </source>
</evidence>
<protein>
    <submittedName>
        <fullName evidence="1">Uncharacterized protein</fullName>
    </submittedName>
</protein>
<evidence type="ECO:0000313" key="2">
    <source>
        <dbReference type="Proteomes" id="UP000183700"/>
    </source>
</evidence>
<dbReference type="Proteomes" id="UP000183700">
    <property type="component" value="Unassembled WGS sequence"/>
</dbReference>